<protein>
    <submittedName>
        <fullName evidence="3">Uncharacterized protein</fullName>
    </submittedName>
</protein>
<sequence>MHHLIIITILVVVAKNGDIEGIMDMVIMVRRYVHHGHGDVDEISKKLNETNANMLFDLIMNN</sequence>
<evidence type="ECO:0000256" key="1">
    <source>
        <dbReference type="SAM" id="SignalP"/>
    </source>
</evidence>
<organism evidence="2 3">
    <name type="scientific">Meloidogyne incognita</name>
    <name type="common">Southern root-knot nematode worm</name>
    <name type="synonym">Oxyuris incognita</name>
    <dbReference type="NCBI Taxonomy" id="6306"/>
    <lineage>
        <taxon>Eukaryota</taxon>
        <taxon>Metazoa</taxon>
        <taxon>Ecdysozoa</taxon>
        <taxon>Nematoda</taxon>
        <taxon>Chromadorea</taxon>
        <taxon>Rhabditida</taxon>
        <taxon>Tylenchina</taxon>
        <taxon>Tylenchomorpha</taxon>
        <taxon>Tylenchoidea</taxon>
        <taxon>Meloidogynidae</taxon>
        <taxon>Meloidogyninae</taxon>
        <taxon>Meloidogyne</taxon>
        <taxon>Meloidogyne incognita group</taxon>
    </lineage>
</organism>
<accession>A0A914MVQ6</accession>
<name>A0A914MVQ6_MELIC</name>
<evidence type="ECO:0000313" key="3">
    <source>
        <dbReference type="WBParaSite" id="Minc3s02866g31883"/>
    </source>
</evidence>
<feature type="signal peptide" evidence="1">
    <location>
        <begin position="1"/>
        <end position="21"/>
    </location>
</feature>
<keyword evidence="1" id="KW-0732">Signal</keyword>
<dbReference type="AlphaFoldDB" id="A0A914MVQ6"/>
<dbReference type="WBParaSite" id="Minc3s02866g31883">
    <property type="protein sequence ID" value="Minc3s02866g31883"/>
    <property type="gene ID" value="Minc3s02866g31883"/>
</dbReference>
<reference evidence="3" key="1">
    <citation type="submission" date="2022-11" db="UniProtKB">
        <authorList>
            <consortium name="WormBaseParasite"/>
        </authorList>
    </citation>
    <scope>IDENTIFICATION</scope>
</reference>
<dbReference type="Proteomes" id="UP000887563">
    <property type="component" value="Unplaced"/>
</dbReference>
<proteinExistence type="predicted"/>
<evidence type="ECO:0000313" key="2">
    <source>
        <dbReference type="Proteomes" id="UP000887563"/>
    </source>
</evidence>
<feature type="chain" id="PRO_5036675127" evidence="1">
    <location>
        <begin position="22"/>
        <end position="62"/>
    </location>
</feature>
<keyword evidence="2" id="KW-1185">Reference proteome</keyword>